<gene>
    <name evidence="1" type="ORF">AAP_01895</name>
</gene>
<dbReference type="AlphaFoldDB" id="A0A168B031"/>
<comment type="caution">
    <text evidence="1">The sequence shown here is derived from an EMBL/GenBank/DDBJ whole genome shotgun (WGS) entry which is preliminary data.</text>
</comment>
<dbReference type="EMBL" id="AZGZ01000006">
    <property type="protein sequence ID" value="KZZ94595.1"/>
    <property type="molecule type" value="Genomic_DNA"/>
</dbReference>
<sequence length="102" mass="11723">MLLDMLRSDEIVNDPTLPTDLPRSLPVTRLHLFRGSGVMASHNSASQYISMQTNPWRLEQRRRGHEVSEQNCFFRHSRGDKHSDALSFIHRADLPNSPIEVT</sequence>
<accession>A0A168B031</accession>
<organism evidence="1 2">
    <name type="scientific">Ascosphaera apis ARSEF 7405</name>
    <dbReference type="NCBI Taxonomy" id="392613"/>
    <lineage>
        <taxon>Eukaryota</taxon>
        <taxon>Fungi</taxon>
        <taxon>Dikarya</taxon>
        <taxon>Ascomycota</taxon>
        <taxon>Pezizomycotina</taxon>
        <taxon>Eurotiomycetes</taxon>
        <taxon>Eurotiomycetidae</taxon>
        <taxon>Onygenales</taxon>
        <taxon>Ascosphaeraceae</taxon>
        <taxon>Ascosphaera</taxon>
    </lineage>
</organism>
<evidence type="ECO:0000313" key="2">
    <source>
        <dbReference type="Proteomes" id="UP000242877"/>
    </source>
</evidence>
<protein>
    <submittedName>
        <fullName evidence="1">Uncharacterized protein</fullName>
    </submittedName>
</protein>
<dbReference type="Proteomes" id="UP000242877">
    <property type="component" value="Unassembled WGS sequence"/>
</dbReference>
<name>A0A168B031_9EURO</name>
<proteinExistence type="predicted"/>
<keyword evidence="2" id="KW-1185">Reference proteome</keyword>
<dbReference type="VEuPathDB" id="FungiDB:AAP_01895"/>
<reference evidence="1 2" key="1">
    <citation type="journal article" date="2016" name="Genome Biol. Evol.">
        <title>Divergent and convergent evolution of fungal pathogenicity.</title>
        <authorList>
            <person name="Shang Y."/>
            <person name="Xiao G."/>
            <person name="Zheng P."/>
            <person name="Cen K."/>
            <person name="Zhan S."/>
            <person name="Wang C."/>
        </authorList>
    </citation>
    <scope>NUCLEOTIDE SEQUENCE [LARGE SCALE GENOMIC DNA]</scope>
    <source>
        <strain evidence="1 2">ARSEF 7405</strain>
    </source>
</reference>
<evidence type="ECO:0000313" key="1">
    <source>
        <dbReference type="EMBL" id="KZZ94595.1"/>
    </source>
</evidence>